<dbReference type="AlphaFoldDB" id="A0A285D750"/>
<evidence type="ECO:0000313" key="2">
    <source>
        <dbReference type="Proteomes" id="UP000219546"/>
    </source>
</evidence>
<keyword evidence="2" id="KW-1185">Reference proteome</keyword>
<proteinExistence type="predicted"/>
<sequence length="140" mass="15718">MTSQVENSKETKKNNTSDNEDLILQLEKQVSIAVWIQFIGQFMEAILLSKIASISEEIRSDPNERQIIHGVWIQSIGQLLESIGVTQQVITSDDYIQLKGQEITTLGDWIQVFGTLIEAQGGSRVLAEEIARMEAELFIP</sequence>
<dbReference type="Proteomes" id="UP000219546">
    <property type="component" value="Unassembled WGS sequence"/>
</dbReference>
<evidence type="ECO:0000313" key="1">
    <source>
        <dbReference type="EMBL" id="SNX75475.1"/>
    </source>
</evidence>
<accession>A0A285D750</accession>
<dbReference type="OrthoDB" id="2941569at2"/>
<dbReference type="InterPro" id="IPR054224">
    <property type="entry name" value="DUF6944"/>
</dbReference>
<gene>
    <name evidence="1" type="ORF">SAMN05877753_112120</name>
</gene>
<protein>
    <submittedName>
        <fullName evidence="1">Uncharacterized protein</fullName>
    </submittedName>
</protein>
<dbReference type="RefSeq" id="WP_097160536.1">
    <property type="nucleotide sequence ID" value="NZ_JBEPMQ010000015.1"/>
</dbReference>
<organism evidence="1 2">
    <name type="scientific">Bacillus oleivorans</name>
    <dbReference type="NCBI Taxonomy" id="1448271"/>
    <lineage>
        <taxon>Bacteria</taxon>
        <taxon>Bacillati</taxon>
        <taxon>Bacillota</taxon>
        <taxon>Bacilli</taxon>
        <taxon>Bacillales</taxon>
        <taxon>Bacillaceae</taxon>
        <taxon>Bacillus</taxon>
    </lineage>
</organism>
<name>A0A285D750_9BACI</name>
<dbReference type="Pfam" id="PF22116">
    <property type="entry name" value="DUF6944"/>
    <property type="match status" value="1"/>
</dbReference>
<dbReference type="EMBL" id="OAOP01000012">
    <property type="protein sequence ID" value="SNX75475.1"/>
    <property type="molecule type" value="Genomic_DNA"/>
</dbReference>
<reference evidence="1 2" key="1">
    <citation type="submission" date="2017-08" db="EMBL/GenBank/DDBJ databases">
        <authorList>
            <person name="de Groot N.N."/>
        </authorList>
    </citation>
    <scope>NUCLEOTIDE SEQUENCE [LARGE SCALE GENOMIC DNA]</scope>
    <source>
        <strain evidence="1 2">JC228</strain>
    </source>
</reference>